<gene>
    <name evidence="1" type="ORF">RHMOL_Rhmol01G0187100</name>
</gene>
<keyword evidence="2" id="KW-1185">Reference proteome</keyword>
<name>A0ACC0Q4X0_RHOML</name>
<protein>
    <submittedName>
        <fullName evidence="1">Uncharacterized protein</fullName>
    </submittedName>
</protein>
<dbReference type="Proteomes" id="UP001062846">
    <property type="component" value="Chromosome 1"/>
</dbReference>
<dbReference type="EMBL" id="CM046388">
    <property type="protein sequence ID" value="KAI8572304.1"/>
    <property type="molecule type" value="Genomic_DNA"/>
</dbReference>
<accession>A0ACC0Q4X0</accession>
<reference evidence="1" key="1">
    <citation type="submission" date="2022-02" db="EMBL/GenBank/DDBJ databases">
        <title>Plant Genome Project.</title>
        <authorList>
            <person name="Zhang R.-G."/>
        </authorList>
    </citation>
    <scope>NUCLEOTIDE SEQUENCE</scope>
    <source>
        <strain evidence="1">AT1</strain>
    </source>
</reference>
<evidence type="ECO:0000313" key="2">
    <source>
        <dbReference type="Proteomes" id="UP001062846"/>
    </source>
</evidence>
<proteinExistence type="predicted"/>
<organism evidence="1 2">
    <name type="scientific">Rhododendron molle</name>
    <name type="common">Chinese azalea</name>
    <name type="synonym">Azalea mollis</name>
    <dbReference type="NCBI Taxonomy" id="49168"/>
    <lineage>
        <taxon>Eukaryota</taxon>
        <taxon>Viridiplantae</taxon>
        <taxon>Streptophyta</taxon>
        <taxon>Embryophyta</taxon>
        <taxon>Tracheophyta</taxon>
        <taxon>Spermatophyta</taxon>
        <taxon>Magnoliopsida</taxon>
        <taxon>eudicotyledons</taxon>
        <taxon>Gunneridae</taxon>
        <taxon>Pentapetalae</taxon>
        <taxon>asterids</taxon>
        <taxon>Ericales</taxon>
        <taxon>Ericaceae</taxon>
        <taxon>Ericoideae</taxon>
        <taxon>Rhodoreae</taxon>
        <taxon>Rhododendron</taxon>
    </lineage>
</organism>
<evidence type="ECO:0000313" key="1">
    <source>
        <dbReference type="EMBL" id="KAI8572304.1"/>
    </source>
</evidence>
<sequence>MCTGGFTSKSPEDGWDYLDELAKKSLTWNFEDVGDRAMPNQGPGGSGKFSINEHQAIKTRIEELAQKLEKLELKGVKEVKVVRAVEEICVICETTGHSTDNCSSISTLK</sequence>
<comment type="caution">
    <text evidence="1">The sequence shown here is derived from an EMBL/GenBank/DDBJ whole genome shotgun (WGS) entry which is preliminary data.</text>
</comment>